<organism evidence="2">
    <name type="scientific">hydrothermal vent metagenome</name>
    <dbReference type="NCBI Taxonomy" id="652676"/>
    <lineage>
        <taxon>unclassified sequences</taxon>
        <taxon>metagenomes</taxon>
        <taxon>ecological metagenomes</taxon>
    </lineage>
</organism>
<protein>
    <submittedName>
        <fullName evidence="2">Uncharacterized protein</fullName>
    </submittedName>
</protein>
<dbReference type="EMBL" id="UOFJ01000656">
    <property type="protein sequence ID" value="VAW72314.1"/>
    <property type="molecule type" value="Genomic_DNA"/>
</dbReference>
<name>A0A3B0YTV4_9ZZZZ</name>
<accession>A0A3B0YTV4</accession>
<dbReference type="AlphaFoldDB" id="A0A3B0YTV4"/>
<sequence>MKELLQAYDQLVAKHESRLQRLEDNEYLISYAAHDFFSIEPFYHEMNSIPTSQAKFYAHMEELPEDGYTYICAIVNHKLAYVRNAFGPDTYYDSFFSYDNNETWRLEIYVNEQGKKPVKVERLIRDENGANVSFETYSEHGYQKFDYKYTPTGLNISAAYFDSKHNHHMDRQFQVLIDYTDNSVESILEIENTSHTLIYDKTLANAPIEDLLKHVQSSIVQTILTELEKSHEIESQIDYMLLEYTMQHPFPPTFALDSQPVLNEGDYPLGMYNAPDMQYFSEEDLVVDFDNDSVLYDSINSQLNALYDDSDEAYEQTANRVFNAYAEICRELNKRMPKFVKKIKLSDEFHVLARDFEQCNELDFIKVLFTEEKIKAIELSLEAYEKKSVLNEEDQATLERLEKTLHEQGEKYTHLKQILQEKTTSSVYTTELVYYLNPFGYEFHNYKANYKAGTAINFNNQNDFSVTPPGDSYYEYIIENGELTCIANYQNGEIRTEQFYLREESLVSEWLFQYYTSGLELNQFSTLVLKNKKADMYETYQYKHIETTTYKYDAHGNIISDEDVRCLIDKKFIHKAYSEHTYSYTNEHELQKITHIFDDGKKSNTVFCTDDSFMQECITSIVKLCHDNIMENISEHNIRHTIRGALAIVLEIDRAPIFPLHYFYILLPGMQSSIHWERVDIGYNDSMEDNLYLNFSVYTSTSSSLNEPMYFTAKEAKLYIKRTLTDITEKLQRSVNEKFDTDIQVHIKQVTESTEKLDQIIIEKHNSE</sequence>
<feature type="coiled-coil region" evidence="1">
    <location>
        <begin position="367"/>
        <end position="418"/>
    </location>
</feature>
<gene>
    <name evidence="2" type="ORF">MNBD_GAMMA10-372</name>
</gene>
<reference evidence="2" key="1">
    <citation type="submission" date="2018-06" db="EMBL/GenBank/DDBJ databases">
        <authorList>
            <person name="Zhirakovskaya E."/>
        </authorList>
    </citation>
    <scope>NUCLEOTIDE SEQUENCE</scope>
</reference>
<keyword evidence="1" id="KW-0175">Coiled coil</keyword>
<evidence type="ECO:0000256" key="1">
    <source>
        <dbReference type="SAM" id="Coils"/>
    </source>
</evidence>
<evidence type="ECO:0000313" key="2">
    <source>
        <dbReference type="EMBL" id="VAW72314.1"/>
    </source>
</evidence>
<proteinExistence type="predicted"/>